<reference evidence="1 2" key="1">
    <citation type="journal article" date="2019" name="Int. J. Syst. Evol. Microbiol.">
        <title>Streptomyces cadmiisoli sp. nov., a novel actinomycete isolated from cadmium-contaminated soil.</title>
        <authorList>
            <person name="Li K."/>
            <person name="Tang X."/>
            <person name="Zhao J."/>
            <person name="Guo Y."/>
            <person name="Tang Y."/>
            <person name="Gao J."/>
        </authorList>
    </citation>
    <scope>NUCLEOTIDE SEQUENCE [LARGE SCALE GENOMIC DNA]</scope>
    <source>
        <strain evidence="1 2">ZFG47</strain>
    </source>
</reference>
<dbReference type="RefSeq" id="WP_112441712.1">
    <property type="nucleotide sequence ID" value="NZ_CP030073.1"/>
</dbReference>
<dbReference type="KEGG" id="scad:DN051_39280"/>
<dbReference type="Proteomes" id="UP000249616">
    <property type="component" value="Chromosome"/>
</dbReference>
<sequence length="223" mass="24577">MTVHDVAQALPGIEDLRDHCRGLAMLDAVLSPQWDSRFYSFDSHWDEGAQMASMRDGMGSEYAIVFSAAGAYVRGFDHTSLMSPWARTDVPTVWPGILDELPDVFRLHRTEPALSDTDATPSITCCLWREVGDTSWHAGTIAFPTEGDGDPDGANHLFELLTDRSAESYAAWASFHYETPVDLTAVRALLSQRPLTPQTVAALNPDVKFTDLAEDISQIGYRG</sequence>
<protein>
    <submittedName>
        <fullName evidence="1">Uncharacterized protein</fullName>
    </submittedName>
</protein>
<accession>A0A2Z4J9S0</accession>
<gene>
    <name evidence="1" type="ORF">DN051_39280</name>
</gene>
<evidence type="ECO:0000313" key="1">
    <source>
        <dbReference type="EMBL" id="AWW41924.1"/>
    </source>
</evidence>
<dbReference type="AlphaFoldDB" id="A0A2Z4J9S0"/>
<dbReference type="EMBL" id="CP030073">
    <property type="protein sequence ID" value="AWW41924.1"/>
    <property type="molecule type" value="Genomic_DNA"/>
</dbReference>
<evidence type="ECO:0000313" key="2">
    <source>
        <dbReference type="Proteomes" id="UP000249616"/>
    </source>
</evidence>
<proteinExistence type="predicted"/>
<keyword evidence="2" id="KW-1185">Reference proteome</keyword>
<name>A0A2Z4J9S0_9ACTN</name>
<organism evidence="1 2">
    <name type="scientific">Streptomyces cadmiisoli</name>
    <dbReference type="NCBI Taxonomy" id="2184053"/>
    <lineage>
        <taxon>Bacteria</taxon>
        <taxon>Bacillati</taxon>
        <taxon>Actinomycetota</taxon>
        <taxon>Actinomycetes</taxon>
        <taxon>Kitasatosporales</taxon>
        <taxon>Streptomycetaceae</taxon>
        <taxon>Streptomyces</taxon>
        <taxon>Streptomyces aurantiacus group</taxon>
    </lineage>
</organism>